<dbReference type="GO" id="GO:0003677">
    <property type="term" value="F:DNA binding"/>
    <property type="evidence" value="ECO:0007669"/>
    <property type="project" value="UniProtKB-KW"/>
</dbReference>
<dbReference type="InterPro" id="IPR053175">
    <property type="entry name" value="DHMBA_Reg_Transcription_Factor"/>
</dbReference>
<feature type="region of interest" description="Disordered" evidence="5">
    <location>
        <begin position="313"/>
        <end position="333"/>
    </location>
</feature>
<dbReference type="Pfam" id="PF00172">
    <property type="entry name" value="Zn_clus"/>
    <property type="match status" value="1"/>
</dbReference>
<dbReference type="CDD" id="cd00067">
    <property type="entry name" value="GAL4"/>
    <property type="match status" value="1"/>
</dbReference>
<keyword evidence="1" id="KW-0805">Transcription regulation</keyword>
<dbReference type="PROSITE" id="PS50048">
    <property type="entry name" value="ZN2_CY6_FUNGAL_2"/>
    <property type="match status" value="1"/>
</dbReference>
<evidence type="ECO:0000259" key="6">
    <source>
        <dbReference type="PROSITE" id="PS50048"/>
    </source>
</evidence>
<dbReference type="OrthoDB" id="5429770at2759"/>
<comment type="caution">
    <text evidence="7">The sequence shown here is derived from an EMBL/GenBank/DDBJ whole genome shotgun (WGS) entry which is preliminary data.</text>
</comment>
<evidence type="ECO:0000313" key="7">
    <source>
        <dbReference type="EMBL" id="PLB43888.1"/>
    </source>
</evidence>
<dbReference type="Proteomes" id="UP000234275">
    <property type="component" value="Unassembled WGS sequence"/>
</dbReference>
<dbReference type="GO" id="GO:0009893">
    <property type="term" value="P:positive regulation of metabolic process"/>
    <property type="evidence" value="ECO:0007669"/>
    <property type="project" value="UniProtKB-ARBA"/>
</dbReference>
<dbReference type="AlphaFoldDB" id="A0A2I2FTB2"/>
<reference evidence="7 8" key="1">
    <citation type="submission" date="2016-12" db="EMBL/GenBank/DDBJ databases">
        <title>The genomes of Aspergillus section Nigri reveals drivers in fungal speciation.</title>
        <authorList>
            <consortium name="DOE Joint Genome Institute"/>
            <person name="Vesth T.C."/>
            <person name="Nybo J."/>
            <person name="Theobald S."/>
            <person name="Brandl J."/>
            <person name="Frisvad J.C."/>
            <person name="Nielsen K.F."/>
            <person name="Lyhne E.K."/>
            <person name="Kogle M.E."/>
            <person name="Kuo A."/>
            <person name="Riley R."/>
            <person name="Clum A."/>
            <person name="Nolan M."/>
            <person name="Lipzen A."/>
            <person name="Salamov A."/>
            <person name="Henrissat B."/>
            <person name="Wiebenga A."/>
            <person name="De Vries R.P."/>
            <person name="Grigoriev I.V."/>
            <person name="Mortensen U.H."/>
            <person name="Andersen M.R."/>
            <person name="Baker S.E."/>
        </authorList>
    </citation>
    <scope>NUCLEOTIDE SEQUENCE [LARGE SCALE GENOMIC DNA]</scope>
    <source>
        <strain evidence="7 8">IBT 23096</strain>
    </source>
</reference>
<dbReference type="Gene3D" id="4.10.240.10">
    <property type="entry name" value="Zn(2)-C6 fungal-type DNA-binding domain"/>
    <property type="match status" value="1"/>
</dbReference>
<feature type="domain" description="Zn(2)-C6 fungal-type" evidence="6">
    <location>
        <begin position="10"/>
        <end position="40"/>
    </location>
</feature>
<evidence type="ECO:0000256" key="1">
    <source>
        <dbReference type="ARBA" id="ARBA00023015"/>
    </source>
</evidence>
<name>A0A2I2FTB2_9EURO</name>
<keyword evidence="3" id="KW-0804">Transcription</keyword>
<evidence type="ECO:0000256" key="4">
    <source>
        <dbReference type="ARBA" id="ARBA00023242"/>
    </source>
</evidence>
<keyword evidence="2" id="KW-0238">DNA-binding</keyword>
<evidence type="ECO:0000313" key="8">
    <source>
        <dbReference type="Proteomes" id="UP000234275"/>
    </source>
</evidence>
<keyword evidence="8" id="KW-1185">Reference proteome</keyword>
<dbReference type="InterPro" id="IPR001138">
    <property type="entry name" value="Zn2Cys6_DnaBD"/>
</dbReference>
<protein>
    <submittedName>
        <fullName evidence="7">C6 transcription factor</fullName>
    </submittedName>
</protein>
<evidence type="ECO:0000256" key="3">
    <source>
        <dbReference type="ARBA" id="ARBA00023163"/>
    </source>
</evidence>
<dbReference type="PANTHER" id="PTHR38791">
    <property type="entry name" value="ZN(II)2CYS6 TRANSCRIPTION FACTOR (EUROFUNG)-RELATED-RELATED"/>
    <property type="match status" value="1"/>
</dbReference>
<dbReference type="VEuPathDB" id="FungiDB:P170DRAFT_514193"/>
<dbReference type="RefSeq" id="XP_024699190.1">
    <property type="nucleotide sequence ID" value="XM_024855185.1"/>
</dbReference>
<sequence length="479" mass="53531">MVYRGKPSKSCRECRRRDIKCDKKKDGCSQCSRAHIPCSRYADPAKLMIHDETHSTIARARQKRVSQGPSCPGPLSLNLLPTVEDRAKLLYASQYIGESSATSLFSLIRVFYPPKPDPSSLLGTAVRTTFLAFFSSLHESSSVLYEARVNYGLALTLARKAIQSPEQARTDATLFCLLLLSVFERFAHSGQGELLVSDGHLQGALGLMFLRDDSQFEGSVGITMLLQLSELIAINCLANESDIPSSLLSLRLRALRSVDSSSPRWRFSEVLLQYAHLKNLIRTGLPHAQAILRAELLDHELDQLSQELLPRNQVPLPLPEPTGQPDRCPDHKTRKGLNNIRVVRILLAESIREQSTPLLRTSTDHAGLVMERLHRSTRTSSSLSLEICSSIPYSNSGRSLTSDLSSVQVASLSFHLYVAKEAGVIPDQLRLSILEQMQALQQKQLPGHQRLLAELQERPHQRPNVWKSWLKFGKEDFSV</sequence>
<dbReference type="GO" id="GO:0000981">
    <property type="term" value="F:DNA-binding transcription factor activity, RNA polymerase II-specific"/>
    <property type="evidence" value="ECO:0007669"/>
    <property type="project" value="InterPro"/>
</dbReference>
<organism evidence="7 8">
    <name type="scientific">Aspergillus steynii IBT 23096</name>
    <dbReference type="NCBI Taxonomy" id="1392250"/>
    <lineage>
        <taxon>Eukaryota</taxon>
        <taxon>Fungi</taxon>
        <taxon>Dikarya</taxon>
        <taxon>Ascomycota</taxon>
        <taxon>Pezizomycotina</taxon>
        <taxon>Eurotiomycetes</taxon>
        <taxon>Eurotiomycetidae</taxon>
        <taxon>Eurotiales</taxon>
        <taxon>Aspergillaceae</taxon>
        <taxon>Aspergillus</taxon>
        <taxon>Aspergillus subgen. Circumdati</taxon>
    </lineage>
</organism>
<dbReference type="EMBL" id="MSFO01000010">
    <property type="protein sequence ID" value="PLB43888.1"/>
    <property type="molecule type" value="Genomic_DNA"/>
</dbReference>
<keyword evidence="4" id="KW-0539">Nucleus</keyword>
<dbReference type="GO" id="GO:0008270">
    <property type="term" value="F:zinc ion binding"/>
    <property type="evidence" value="ECO:0007669"/>
    <property type="project" value="InterPro"/>
</dbReference>
<proteinExistence type="predicted"/>
<accession>A0A2I2FTB2</accession>
<evidence type="ECO:0000256" key="2">
    <source>
        <dbReference type="ARBA" id="ARBA00023125"/>
    </source>
</evidence>
<dbReference type="STRING" id="1392250.A0A2I2FTB2"/>
<dbReference type="GeneID" id="36562891"/>
<dbReference type="InterPro" id="IPR036864">
    <property type="entry name" value="Zn2-C6_fun-type_DNA-bd_sf"/>
</dbReference>
<gene>
    <name evidence="7" type="ORF">P170DRAFT_514193</name>
</gene>
<evidence type="ECO:0000256" key="5">
    <source>
        <dbReference type="SAM" id="MobiDB-lite"/>
    </source>
</evidence>
<dbReference type="SUPFAM" id="SSF57701">
    <property type="entry name" value="Zn2/Cys6 DNA-binding domain"/>
    <property type="match status" value="1"/>
</dbReference>